<comment type="caution">
    <text evidence="1">The sequence shown here is derived from an EMBL/GenBank/DDBJ whole genome shotgun (WGS) entry which is preliminary data.</text>
</comment>
<dbReference type="Proteomes" id="UP000801492">
    <property type="component" value="Unassembled WGS sequence"/>
</dbReference>
<evidence type="ECO:0000313" key="2">
    <source>
        <dbReference type="Proteomes" id="UP000801492"/>
    </source>
</evidence>
<keyword evidence="2" id="KW-1185">Reference proteome</keyword>
<dbReference type="EMBL" id="VTPC01000425">
    <property type="protein sequence ID" value="KAF2905823.1"/>
    <property type="molecule type" value="Genomic_DNA"/>
</dbReference>
<dbReference type="AlphaFoldDB" id="A0A8K0DMG9"/>
<reference evidence="1" key="1">
    <citation type="submission" date="2019-08" db="EMBL/GenBank/DDBJ databases">
        <title>The genome of the North American firefly Photinus pyralis.</title>
        <authorList>
            <consortium name="Photinus pyralis genome working group"/>
            <person name="Fallon T.R."/>
            <person name="Sander Lower S.E."/>
            <person name="Weng J.-K."/>
        </authorList>
    </citation>
    <scope>NUCLEOTIDE SEQUENCE</scope>
    <source>
        <strain evidence="1">TRF0915ILg1</strain>
        <tissue evidence="1">Whole body</tissue>
    </source>
</reference>
<name>A0A8K0DMG9_IGNLU</name>
<protein>
    <submittedName>
        <fullName evidence="1">Uncharacterized protein</fullName>
    </submittedName>
</protein>
<accession>A0A8K0DMG9</accession>
<feature type="non-terminal residue" evidence="1">
    <location>
        <position position="1"/>
    </location>
</feature>
<gene>
    <name evidence="1" type="ORF">ILUMI_00359</name>
</gene>
<feature type="non-terminal residue" evidence="1">
    <location>
        <position position="154"/>
    </location>
</feature>
<sequence>AHFMTKNTLEKITLKYSTSGHSCVQDAVHSVIERVLNKVEYYLPISLLRTLLKVSSKKLYKVIQMRNSDFLDYQSLANCYNYSQVPYTQLAALEIKRGFLNIGYKASHAKNEEFKTVDIKRATRTAQETSHMLFPDPDREYYKAVIPNLVESTA</sequence>
<organism evidence="1 2">
    <name type="scientific">Ignelater luminosus</name>
    <name type="common">Cucubano</name>
    <name type="synonym">Pyrophorus luminosus</name>
    <dbReference type="NCBI Taxonomy" id="2038154"/>
    <lineage>
        <taxon>Eukaryota</taxon>
        <taxon>Metazoa</taxon>
        <taxon>Ecdysozoa</taxon>
        <taxon>Arthropoda</taxon>
        <taxon>Hexapoda</taxon>
        <taxon>Insecta</taxon>
        <taxon>Pterygota</taxon>
        <taxon>Neoptera</taxon>
        <taxon>Endopterygota</taxon>
        <taxon>Coleoptera</taxon>
        <taxon>Polyphaga</taxon>
        <taxon>Elateriformia</taxon>
        <taxon>Elateroidea</taxon>
        <taxon>Elateridae</taxon>
        <taxon>Agrypninae</taxon>
        <taxon>Pyrophorini</taxon>
        <taxon>Ignelater</taxon>
    </lineage>
</organism>
<proteinExistence type="predicted"/>
<evidence type="ECO:0000313" key="1">
    <source>
        <dbReference type="EMBL" id="KAF2905823.1"/>
    </source>
</evidence>
<dbReference type="OrthoDB" id="6750148at2759"/>